<protein>
    <recommendedName>
        <fullName evidence="2">YCII-related domain-containing protein</fullName>
    </recommendedName>
</protein>
<dbReference type="Proteomes" id="UP000030002">
    <property type="component" value="Unassembled WGS sequence"/>
</dbReference>
<evidence type="ECO:0000259" key="2">
    <source>
        <dbReference type="Pfam" id="PF03795"/>
    </source>
</evidence>
<dbReference type="PANTHER" id="PTHR35174:SF3">
    <property type="entry name" value="BLL7171 PROTEIN"/>
    <property type="match status" value="1"/>
</dbReference>
<name>A0A0A0J9U6_9MICO</name>
<proteinExistence type="inferred from homology"/>
<dbReference type="STRING" id="1385520.N802_12650"/>
<reference evidence="3 4" key="1">
    <citation type="submission" date="2013-08" db="EMBL/GenBank/DDBJ databases">
        <title>The genome sequence of Knoellia sinensis.</title>
        <authorList>
            <person name="Zhu W."/>
            <person name="Wang G."/>
        </authorList>
    </citation>
    <scope>NUCLEOTIDE SEQUENCE [LARGE SCALE GENOMIC DNA]</scope>
    <source>
        <strain evidence="3 4">KCTC 19936</strain>
    </source>
</reference>
<dbReference type="eggNOG" id="COG3795">
    <property type="taxonomic scope" value="Bacteria"/>
</dbReference>
<dbReference type="InterPro" id="IPR005545">
    <property type="entry name" value="YCII"/>
</dbReference>
<evidence type="ECO:0000313" key="3">
    <source>
        <dbReference type="EMBL" id="KGN34220.1"/>
    </source>
</evidence>
<comment type="caution">
    <text evidence="3">The sequence shown here is derived from an EMBL/GenBank/DDBJ whole genome shotgun (WGS) entry which is preliminary data.</text>
</comment>
<sequence length="118" mass="12803">MKRYLVLIAYEPGDWEAAGPEERQIYIDGHQAFHDFVDEHGRRISGAALAGADTATTVRQSAVTDGPFAETAEMIGGYYDVELPDLDHAITAARLLPPSYAVEIRSVIDLDAAGERVG</sequence>
<organism evidence="3 4">
    <name type="scientific">Knoellia sinensis KCTC 19936</name>
    <dbReference type="NCBI Taxonomy" id="1385520"/>
    <lineage>
        <taxon>Bacteria</taxon>
        <taxon>Bacillati</taxon>
        <taxon>Actinomycetota</taxon>
        <taxon>Actinomycetes</taxon>
        <taxon>Micrococcales</taxon>
        <taxon>Intrasporangiaceae</taxon>
        <taxon>Knoellia</taxon>
    </lineage>
</organism>
<dbReference type="InterPro" id="IPR011008">
    <property type="entry name" value="Dimeric_a/b-barrel"/>
</dbReference>
<evidence type="ECO:0000256" key="1">
    <source>
        <dbReference type="ARBA" id="ARBA00007689"/>
    </source>
</evidence>
<dbReference type="PANTHER" id="PTHR35174">
    <property type="entry name" value="BLL7171 PROTEIN-RELATED"/>
    <property type="match status" value="1"/>
</dbReference>
<dbReference type="Pfam" id="PF03795">
    <property type="entry name" value="YCII"/>
    <property type="match status" value="1"/>
</dbReference>
<gene>
    <name evidence="3" type="ORF">N802_12650</name>
</gene>
<dbReference type="RefSeq" id="WP_035912356.1">
    <property type="nucleotide sequence ID" value="NZ_AVPJ01000002.1"/>
</dbReference>
<dbReference type="Gene3D" id="3.30.70.1060">
    <property type="entry name" value="Dimeric alpha+beta barrel"/>
    <property type="match status" value="1"/>
</dbReference>
<feature type="domain" description="YCII-related" evidence="2">
    <location>
        <begin position="3"/>
        <end position="108"/>
    </location>
</feature>
<dbReference type="AlphaFoldDB" id="A0A0A0J9U6"/>
<accession>A0A0A0J9U6</accession>
<dbReference type="SUPFAM" id="SSF54909">
    <property type="entry name" value="Dimeric alpha+beta barrel"/>
    <property type="match status" value="1"/>
</dbReference>
<dbReference type="EMBL" id="AVPJ01000002">
    <property type="protein sequence ID" value="KGN34220.1"/>
    <property type="molecule type" value="Genomic_DNA"/>
</dbReference>
<dbReference type="OrthoDB" id="668782at2"/>
<keyword evidence="4" id="KW-1185">Reference proteome</keyword>
<evidence type="ECO:0000313" key="4">
    <source>
        <dbReference type="Proteomes" id="UP000030002"/>
    </source>
</evidence>
<comment type="similarity">
    <text evidence="1">Belongs to the YciI family.</text>
</comment>